<evidence type="ECO:0000313" key="1">
    <source>
        <dbReference type="EMBL" id="KAL3308480.1"/>
    </source>
</evidence>
<dbReference type="EMBL" id="JBJKFK010005166">
    <property type="protein sequence ID" value="KAL3308480.1"/>
    <property type="molecule type" value="Genomic_DNA"/>
</dbReference>
<reference evidence="1 2" key="1">
    <citation type="submission" date="2024-11" db="EMBL/GenBank/DDBJ databases">
        <title>Adaptive evolution of stress response genes in parasites aligns with host niche diversity.</title>
        <authorList>
            <person name="Hahn C."/>
            <person name="Resl P."/>
        </authorList>
    </citation>
    <scope>NUCLEOTIDE SEQUENCE [LARGE SCALE GENOMIC DNA]</scope>
    <source>
        <strain evidence="1">EGGRZ-B1_66</strain>
        <tissue evidence="1">Body</tissue>
    </source>
</reference>
<proteinExistence type="predicted"/>
<evidence type="ECO:0000313" key="2">
    <source>
        <dbReference type="Proteomes" id="UP001626550"/>
    </source>
</evidence>
<comment type="caution">
    <text evidence="1">The sequence shown here is derived from an EMBL/GenBank/DDBJ whole genome shotgun (WGS) entry which is preliminary data.</text>
</comment>
<sequence>MDYSTSGSDISDPAPTSGWSAPTRDTMIIWDLNKIELWREYQVLPVPITGLEWCPIFMTEEELQDQSTEGRNLSYLALIVYGSELYFSPEEEFLAPATVKQAKKQQQSPPQEYTNYVAYLNLLTGQVIQLRDSAAKFGLFSPVKSHLHTTSTGTLSNPALMEEVASYLAKSNSQHHPRSKEKMQQALHEEQDCPCPGLVNTTFTQLGKMRHRNCVLESQLLDARVSNLGLYLCILFHGQHAELWDTKRLRFLNYIMLPEASPPAAMVSPYLPFP</sequence>
<gene>
    <name evidence="1" type="ORF">Ciccas_012988</name>
</gene>
<protein>
    <submittedName>
        <fullName evidence="1">Uncharacterized protein</fullName>
    </submittedName>
</protein>
<name>A0ABD2PLS8_9PLAT</name>
<organism evidence="1 2">
    <name type="scientific">Cichlidogyrus casuarinus</name>
    <dbReference type="NCBI Taxonomy" id="1844966"/>
    <lineage>
        <taxon>Eukaryota</taxon>
        <taxon>Metazoa</taxon>
        <taxon>Spiralia</taxon>
        <taxon>Lophotrochozoa</taxon>
        <taxon>Platyhelminthes</taxon>
        <taxon>Monogenea</taxon>
        <taxon>Monopisthocotylea</taxon>
        <taxon>Dactylogyridea</taxon>
        <taxon>Ancyrocephalidae</taxon>
        <taxon>Cichlidogyrus</taxon>
    </lineage>
</organism>
<dbReference type="AlphaFoldDB" id="A0ABD2PLS8"/>
<keyword evidence="2" id="KW-1185">Reference proteome</keyword>
<accession>A0ABD2PLS8</accession>
<dbReference type="Proteomes" id="UP001626550">
    <property type="component" value="Unassembled WGS sequence"/>
</dbReference>